<dbReference type="OrthoDB" id="9096499at2"/>
<dbReference type="AlphaFoldDB" id="A0A4P7CSB5"/>
<reference evidence="2 3" key="1">
    <citation type="submission" date="2019-03" db="EMBL/GenBank/DDBJ databases">
        <title>Paraburkholderia sp. 7MH5, isolated from subtropical forest soil.</title>
        <authorList>
            <person name="Gao Z.-H."/>
            <person name="Qiu L.-H."/>
        </authorList>
    </citation>
    <scope>NUCLEOTIDE SEQUENCE [LARGE SCALE GENOMIC DNA]</scope>
    <source>
        <strain evidence="2 3">7MH5</strain>
    </source>
</reference>
<dbReference type="Proteomes" id="UP000295727">
    <property type="component" value="Chromosome 2"/>
</dbReference>
<organism evidence="2 3">
    <name type="scientific">Paraburkholderia pallida</name>
    <dbReference type="NCBI Taxonomy" id="2547399"/>
    <lineage>
        <taxon>Bacteria</taxon>
        <taxon>Pseudomonadati</taxon>
        <taxon>Pseudomonadota</taxon>
        <taxon>Betaproteobacteria</taxon>
        <taxon>Burkholderiales</taxon>
        <taxon>Burkholderiaceae</taxon>
        <taxon>Paraburkholderia</taxon>
    </lineage>
</organism>
<feature type="chain" id="PRO_5020871070" evidence="1">
    <location>
        <begin position="30"/>
        <end position="142"/>
    </location>
</feature>
<accession>A0A4P7CSB5</accession>
<dbReference type="KEGG" id="ppai:E1956_16310"/>
<feature type="signal peptide" evidence="1">
    <location>
        <begin position="1"/>
        <end position="29"/>
    </location>
</feature>
<sequence>MRIRHATRFARGSAAAAGLLATAAMGAGAFDGDWAVSLTCPPTPDGAYSYNYQFPAQVKDSALHGEHGREHEAGWLVLDGTIGPDGNASLRANGLSGAPNFAVGHVDRLTPYSYEVKAHFDATSGTGSRLTARRCDFVFSKP</sequence>
<keyword evidence="1" id="KW-0732">Signal</keyword>
<protein>
    <submittedName>
        <fullName evidence="2">Uncharacterized protein</fullName>
    </submittedName>
</protein>
<dbReference type="EMBL" id="CP038149">
    <property type="protein sequence ID" value="QBQ98830.1"/>
    <property type="molecule type" value="Genomic_DNA"/>
</dbReference>
<evidence type="ECO:0000313" key="3">
    <source>
        <dbReference type="Proteomes" id="UP000295727"/>
    </source>
</evidence>
<gene>
    <name evidence="2" type="ORF">E1956_16310</name>
</gene>
<proteinExistence type="predicted"/>
<dbReference type="RefSeq" id="WP_134750999.1">
    <property type="nucleotide sequence ID" value="NZ_CP038149.1"/>
</dbReference>
<evidence type="ECO:0000256" key="1">
    <source>
        <dbReference type="SAM" id="SignalP"/>
    </source>
</evidence>
<keyword evidence="3" id="KW-1185">Reference proteome</keyword>
<evidence type="ECO:0000313" key="2">
    <source>
        <dbReference type="EMBL" id="QBQ98830.1"/>
    </source>
</evidence>
<name>A0A4P7CSB5_9BURK</name>